<dbReference type="InterPro" id="IPR002078">
    <property type="entry name" value="Sigma_54_int"/>
</dbReference>
<dbReference type="PANTHER" id="PTHR32071:SF123">
    <property type="entry name" value="DNA-BINDING TRANSCRIPTIONAL ACTIVATOR HYFR-RELATED"/>
    <property type="match status" value="1"/>
</dbReference>
<reference evidence="8" key="1">
    <citation type="submission" date="2023-05" db="EMBL/GenBank/DDBJ databases">
        <authorList>
            <person name="Zhang X."/>
        </authorList>
    </citation>
    <scope>NUCLEOTIDE SEQUENCE</scope>
    <source>
        <strain evidence="8">BD1B2-1</strain>
    </source>
</reference>
<dbReference type="GO" id="GO:0000160">
    <property type="term" value="P:phosphorelay signal transduction system"/>
    <property type="evidence" value="ECO:0007669"/>
    <property type="project" value="InterPro"/>
</dbReference>
<dbReference type="SMART" id="SM00382">
    <property type="entry name" value="AAA"/>
    <property type="match status" value="1"/>
</dbReference>
<dbReference type="EMBL" id="JASJOU010000003">
    <property type="protein sequence ID" value="MDJ1501613.1"/>
    <property type="molecule type" value="Genomic_DNA"/>
</dbReference>
<sequence>MASRQNKTDFSLLATHIGRNVLIVEDEFVVANDLEIILEKAEYQVTGIASSVQEAVELIATQKPDVVLLDIVLQGQQTGIDLAAQLSMMSIPFIYLSANSNQSIVEAAKATHPYGFLVKPFREKDVLITLQMALYRHAHSVETYLRKEQTLQIALSDTFSLSGEWKQKFLQAAQLFQTFIPFDFLLAGIITDQEAYPLSGFFRIGFEEYQCIGMSELSQMSGFSLEKINALLASYPHMAAGLYNGDAFRALSQSCSFTQLLAKTFRLESNLILPLQLTQRGIFIFSFFSRQAHVFSSGHLSLLEHLKNPLTLTLDRLLAFEQIEKLKEKLEQENHYLQEQVKTSANFEEMVGASHSLRSVFDQVTQVACTDTSVLILGESGTGKELIARSIHNLSSRKSKLLVKVNCAALPAHLIESELFGHEKGAFTGAIDKRIGKFELAHQGSIFLDEIGEMPLELQAKLLRVLQEKEIERLGGRGPIKTDVRIIAATNRNLEKEVAEGRFRLDLYYRLNVFPIALPALRDRSEDIPLLASFFAQKLCKKIGKQFYGITEKAMGELLHYQWPGNIRELENIIEQAVIINDGQSPLDLGRPLINKISIPEQGILPAFGAPKTLSDVKLLQQETEREYILSVLKKTNGRIRGKNGAVELLNLKPTTLESRMEKLGIRKVDI</sequence>
<dbReference type="InterPro" id="IPR001789">
    <property type="entry name" value="Sig_transdc_resp-reg_receiver"/>
</dbReference>
<dbReference type="PROSITE" id="PS50045">
    <property type="entry name" value="SIGMA54_INTERACT_4"/>
    <property type="match status" value="1"/>
</dbReference>
<accession>A0AAE3UDA2</accession>
<dbReference type="Gene3D" id="3.40.50.300">
    <property type="entry name" value="P-loop containing nucleotide triphosphate hydrolases"/>
    <property type="match status" value="1"/>
</dbReference>
<evidence type="ECO:0000259" key="7">
    <source>
        <dbReference type="PROSITE" id="PS50110"/>
    </source>
</evidence>
<dbReference type="Gene3D" id="1.10.8.60">
    <property type="match status" value="1"/>
</dbReference>
<dbReference type="SUPFAM" id="SSF52172">
    <property type="entry name" value="CheY-like"/>
    <property type="match status" value="1"/>
</dbReference>
<evidence type="ECO:0000256" key="4">
    <source>
        <dbReference type="ARBA" id="ARBA00023163"/>
    </source>
</evidence>
<feature type="domain" description="Response regulatory" evidence="7">
    <location>
        <begin position="20"/>
        <end position="134"/>
    </location>
</feature>
<protein>
    <submittedName>
        <fullName evidence="8">Sigma 54-interacting transcriptional regulator</fullName>
    </submittedName>
</protein>
<dbReference type="PROSITE" id="PS00688">
    <property type="entry name" value="SIGMA54_INTERACT_3"/>
    <property type="match status" value="1"/>
</dbReference>
<keyword evidence="1" id="KW-0547">Nucleotide-binding</keyword>
<dbReference type="GO" id="GO:0006355">
    <property type="term" value="P:regulation of DNA-templated transcription"/>
    <property type="evidence" value="ECO:0007669"/>
    <property type="project" value="InterPro"/>
</dbReference>
<gene>
    <name evidence="8" type="ORF">QNI22_13180</name>
</gene>
<proteinExistence type="predicted"/>
<evidence type="ECO:0000256" key="5">
    <source>
        <dbReference type="PROSITE-ProRule" id="PRU00169"/>
    </source>
</evidence>
<dbReference type="AlphaFoldDB" id="A0AAE3UDA2"/>
<organism evidence="8 9">
    <name type="scientific">Xanthocytophaga agilis</name>
    <dbReference type="NCBI Taxonomy" id="3048010"/>
    <lineage>
        <taxon>Bacteria</taxon>
        <taxon>Pseudomonadati</taxon>
        <taxon>Bacteroidota</taxon>
        <taxon>Cytophagia</taxon>
        <taxon>Cytophagales</taxon>
        <taxon>Rhodocytophagaceae</taxon>
        <taxon>Xanthocytophaga</taxon>
    </lineage>
</organism>
<evidence type="ECO:0000256" key="3">
    <source>
        <dbReference type="ARBA" id="ARBA00023015"/>
    </source>
</evidence>
<dbReference type="FunFam" id="3.40.50.300:FF:000006">
    <property type="entry name" value="DNA-binding transcriptional regulator NtrC"/>
    <property type="match status" value="1"/>
</dbReference>
<dbReference type="PANTHER" id="PTHR32071">
    <property type="entry name" value="TRANSCRIPTIONAL REGULATORY PROTEIN"/>
    <property type="match status" value="1"/>
</dbReference>
<dbReference type="InterPro" id="IPR025662">
    <property type="entry name" value="Sigma_54_int_dom_ATP-bd_1"/>
</dbReference>
<dbReference type="PROSITE" id="PS50110">
    <property type="entry name" value="RESPONSE_REGULATORY"/>
    <property type="match status" value="1"/>
</dbReference>
<dbReference type="GO" id="GO:0005524">
    <property type="term" value="F:ATP binding"/>
    <property type="evidence" value="ECO:0007669"/>
    <property type="project" value="UniProtKB-KW"/>
</dbReference>
<dbReference type="Pfam" id="PF00158">
    <property type="entry name" value="Sigma54_activat"/>
    <property type="match status" value="1"/>
</dbReference>
<dbReference type="InterPro" id="IPR058031">
    <property type="entry name" value="AAA_lid_NorR"/>
</dbReference>
<dbReference type="PROSITE" id="PS00675">
    <property type="entry name" value="SIGMA54_INTERACT_1"/>
    <property type="match status" value="1"/>
</dbReference>
<dbReference type="Pfam" id="PF00072">
    <property type="entry name" value="Response_reg"/>
    <property type="match status" value="1"/>
</dbReference>
<dbReference type="CDD" id="cd00009">
    <property type="entry name" value="AAA"/>
    <property type="match status" value="1"/>
</dbReference>
<comment type="caution">
    <text evidence="8">The sequence shown here is derived from an EMBL/GenBank/DDBJ whole genome shotgun (WGS) entry which is preliminary data.</text>
</comment>
<dbReference type="InterPro" id="IPR027417">
    <property type="entry name" value="P-loop_NTPase"/>
</dbReference>
<dbReference type="InterPro" id="IPR011006">
    <property type="entry name" value="CheY-like_superfamily"/>
</dbReference>
<evidence type="ECO:0000313" key="8">
    <source>
        <dbReference type="EMBL" id="MDJ1501613.1"/>
    </source>
</evidence>
<dbReference type="InterPro" id="IPR025944">
    <property type="entry name" value="Sigma_54_int_dom_CS"/>
</dbReference>
<dbReference type="Proteomes" id="UP001232063">
    <property type="component" value="Unassembled WGS sequence"/>
</dbReference>
<dbReference type="SMART" id="SM00448">
    <property type="entry name" value="REC"/>
    <property type="match status" value="1"/>
</dbReference>
<evidence type="ECO:0000256" key="2">
    <source>
        <dbReference type="ARBA" id="ARBA00022840"/>
    </source>
</evidence>
<name>A0AAE3UDA2_9BACT</name>
<dbReference type="Pfam" id="PF25601">
    <property type="entry name" value="AAA_lid_14"/>
    <property type="match status" value="1"/>
</dbReference>
<evidence type="ECO:0000313" key="9">
    <source>
        <dbReference type="Proteomes" id="UP001232063"/>
    </source>
</evidence>
<keyword evidence="9" id="KW-1185">Reference proteome</keyword>
<dbReference type="InterPro" id="IPR003593">
    <property type="entry name" value="AAA+_ATPase"/>
</dbReference>
<keyword evidence="2" id="KW-0067">ATP-binding</keyword>
<feature type="modified residue" description="4-aspartylphosphate" evidence="5">
    <location>
        <position position="70"/>
    </location>
</feature>
<keyword evidence="5" id="KW-0597">Phosphoprotein</keyword>
<keyword evidence="4" id="KW-0804">Transcription</keyword>
<dbReference type="Gene3D" id="3.40.50.2300">
    <property type="match status" value="1"/>
</dbReference>
<evidence type="ECO:0000256" key="1">
    <source>
        <dbReference type="ARBA" id="ARBA00022741"/>
    </source>
</evidence>
<keyword evidence="3" id="KW-0805">Transcription regulation</keyword>
<dbReference type="CDD" id="cd17534">
    <property type="entry name" value="REC_DC-like"/>
    <property type="match status" value="1"/>
</dbReference>
<evidence type="ECO:0000259" key="6">
    <source>
        <dbReference type="PROSITE" id="PS50045"/>
    </source>
</evidence>
<dbReference type="Gene3D" id="1.10.10.60">
    <property type="entry name" value="Homeodomain-like"/>
    <property type="match status" value="1"/>
</dbReference>
<dbReference type="RefSeq" id="WP_314511129.1">
    <property type="nucleotide sequence ID" value="NZ_JASJOU010000003.1"/>
</dbReference>
<dbReference type="SUPFAM" id="SSF52540">
    <property type="entry name" value="P-loop containing nucleoside triphosphate hydrolases"/>
    <property type="match status" value="1"/>
</dbReference>
<feature type="domain" description="Sigma-54 factor interaction" evidence="6">
    <location>
        <begin position="350"/>
        <end position="579"/>
    </location>
</feature>